<dbReference type="GO" id="GO:0003677">
    <property type="term" value="F:DNA binding"/>
    <property type="evidence" value="ECO:0007669"/>
    <property type="project" value="UniProtKB-KW"/>
</dbReference>
<keyword evidence="10" id="KW-1185">Reference proteome</keyword>
<evidence type="ECO:0000256" key="5">
    <source>
        <dbReference type="ARBA" id="ARBA00022932"/>
    </source>
</evidence>
<dbReference type="Pfam" id="PF00136">
    <property type="entry name" value="DNA_pol_B"/>
    <property type="match status" value="1"/>
</dbReference>
<proteinExistence type="inferred from homology"/>
<keyword evidence="4" id="KW-0548">Nucleotidyltransferase</keyword>
<evidence type="ECO:0000313" key="9">
    <source>
        <dbReference type="EMBL" id="KXZ44924.1"/>
    </source>
</evidence>
<name>A0A150G523_GONPE</name>
<dbReference type="InterPro" id="IPR006172">
    <property type="entry name" value="DNA-dir_DNA_pol_B"/>
</dbReference>
<organism evidence="9 10">
    <name type="scientific">Gonium pectorale</name>
    <name type="common">Green alga</name>
    <dbReference type="NCBI Taxonomy" id="33097"/>
    <lineage>
        <taxon>Eukaryota</taxon>
        <taxon>Viridiplantae</taxon>
        <taxon>Chlorophyta</taxon>
        <taxon>core chlorophytes</taxon>
        <taxon>Chlorophyceae</taxon>
        <taxon>CS clade</taxon>
        <taxon>Chlamydomonadales</taxon>
        <taxon>Volvocaceae</taxon>
        <taxon>Gonium</taxon>
    </lineage>
</organism>
<dbReference type="Proteomes" id="UP000075714">
    <property type="component" value="Unassembled WGS sequence"/>
</dbReference>
<dbReference type="InterPro" id="IPR043502">
    <property type="entry name" value="DNA/RNA_pol_sf"/>
</dbReference>
<evidence type="ECO:0000256" key="3">
    <source>
        <dbReference type="ARBA" id="ARBA00022679"/>
    </source>
</evidence>
<dbReference type="InterPro" id="IPR017964">
    <property type="entry name" value="DNA-dir_DNA_pol_B_CS"/>
</dbReference>
<evidence type="ECO:0000256" key="2">
    <source>
        <dbReference type="ARBA" id="ARBA00012417"/>
    </source>
</evidence>
<dbReference type="SUPFAM" id="SSF53098">
    <property type="entry name" value="Ribonuclease H-like"/>
    <property type="match status" value="1"/>
</dbReference>
<dbReference type="PRINTS" id="PR00106">
    <property type="entry name" value="DNAPOLB"/>
</dbReference>
<accession>A0A150G523</accession>
<dbReference type="InterPro" id="IPR023211">
    <property type="entry name" value="DNA_pol_palm_dom_sf"/>
</dbReference>
<evidence type="ECO:0000256" key="7">
    <source>
        <dbReference type="ARBA" id="ARBA00049244"/>
    </source>
</evidence>
<dbReference type="InterPro" id="IPR012337">
    <property type="entry name" value="RNaseH-like_sf"/>
</dbReference>
<evidence type="ECO:0000256" key="6">
    <source>
        <dbReference type="ARBA" id="ARBA00023125"/>
    </source>
</evidence>
<dbReference type="PANTHER" id="PTHR10322:SF23">
    <property type="entry name" value="DNA POLYMERASE DELTA CATALYTIC SUBUNIT"/>
    <property type="match status" value="1"/>
</dbReference>
<evidence type="ECO:0000256" key="4">
    <source>
        <dbReference type="ARBA" id="ARBA00022695"/>
    </source>
</evidence>
<dbReference type="GO" id="GO:0000166">
    <property type="term" value="F:nucleotide binding"/>
    <property type="evidence" value="ECO:0007669"/>
    <property type="project" value="InterPro"/>
</dbReference>
<dbReference type="PROSITE" id="PS00116">
    <property type="entry name" value="DNA_POLYMERASE_B"/>
    <property type="match status" value="1"/>
</dbReference>
<gene>
    <name evidence="9" type="ORF">GPECTOR_60g701</name>
</gene>
<dbReference type="GO" id="GO:0003887">
    <property type="term" value="F:DNA-directed DNA polymerase activity"/>
    <property type="evidence" value="ECO:0007669"/>
    <property type="project" value="UniProtKB-KW"/>
</dbReference>
<comment type="similarity">
    <text evidence="1">Belongs to the DNA polymerase type-B family.</text>
</comment>
<sequence>MDYVSEHSPDWLLGYNCFQFDNQHLAYFAPRRWASCFHLVASATPGDRGPACIITIPGCFNVDLMAYLDKTRRNKFTNLSLSVVARETNAGEKIALGSGHGAGDRYALLEYNLNDSALCVGIWDACSIWIELVGLSAAMHSCTIDVGRYATGVMSSALITSWYCHRGIPVPFTSLREPQPFGGAEVIAPKAGLWENVAVVDFTSLYPTVMAGANMGFESIRVCRVVVPKRGPMNVAIGWDDERVTFVFGDSTVVFARNPPSEVTSIVKYMIEQRGLVRKGTPEHFSYKVATNSIYGAMGFNRSAMYAPDLAQCVPAGGRWLLAFAEAVFKTCGLEVLYGDTDSCFVSGPAERSTNGARFSAGDVLTIINLVLDYTPFSMSKLRMEATYDRMVIVGKKAYYGTKEGSVHIAGISAIRKDRPALIRSMVYDIVDTLLKAPPCEIAQGVGGAAGVAVSLAMRGTLPVELVSKIVRYRGEDCYAYFAPGGALVYRPVATTDPSAPVEFDAAKVCASIDKEVQRHCGAVGYQFLSQVMAIANFRADALVGMSSLISA</sequence>
<dbReference type="OrthoDB" id="6755010at2759"/>
<keyword evidence="5" id="KW-0239">DNA-directed DNA polymerase</keyword>
<evidence type="ECO:0000313" key="10">
    <source>
        <dbReference type="Proteomes" id="UP000075714"/>
    </source>
</evidence>
<protein>
    <recommendedName>
        <fullName evidence="2">DNA-directed DNA polymerase</fullName>
        <ecNumber evidence="2">2.7.7.7</ecNumber>
    </recommendedName>
</protein>
<dbReference type="Gene3D" id="3.90.1600.10">
    <property type="entry name" value="Palm domain of DNA polymerase"/>
    <property type="match status" value="1"/>
</dbReference>
<feature type="domain" description="DNA-directed DNA polymerase family B multifunctional" evidence="8">
    <location>
        <begin position="174"/>
        <end position="437"/>
    </location>
</feature>
<comment type="catalytic activity">
    <reaction evidence="7">
        <text>DNA(n) + a 2'-deoxyribonucleoside 5'-triphosphate = DNA(n+1) + diphosphate</text>
        <dbReference type="Rhea" id="RHEA:22508"/>
        <dbReference type="Rhea" id="RHEA-COMP:17339"/>
        <dbReference type="Rhea" id="RHEA-COMP:17340"/>
        <dbReference type="ChEBI" id="CHEBI:33019"/>
        <dbReference type="ChEBI" id="CHEBI:61560"/>
        <dbReference type="ChEBI" id="CHEBI:173112"/>
        <dbReference type="EC" id="2.7.7.7"/>
    </reaction>
</comment>
<comment type="caution">
    <text evidence="9">The sequence shown here is derived from an EMBL/GenBank/DDBJ whole genome shotgun (WGS) entry which is preliminary data.</text>
</comment>
<dbReference type="EMBL" id="LSYV01000061">
    <property type="protein sequence ID" value="KXZ44924.1"/>
    <property type="molecule type" value="Genomic_DNA"/>
</dbReference>
<evidence type="ECO:0000259" key="8">
    <source>
        <dbReference type="Pfam" id="PF00136"/>
    </source>
</evidence>
<dbReference type="InterPro" id="IPR036397">
    <property type="entry name" value="RNaseH_sf"/>
</dbReference>
<keyword evidence="3" id="KW-0808">Transferase</keyword>
<evidence type="ECO:0000256" key="1">
    <source>
        <dbReference type="ARBA" id="ARBA00005755"/>
    </source>
</evidence>
<dbReference type="STRING" id="33097.A0A150G523"/>
<dbReference type="InterPro" id="IPR050240">
    <property type="entry name" value="DNA_pol_type-B"/>
</dbReference>
<dbReference type="AlphaFoldDB" id="A0A150G523"/>
<dbReference type="SUPFAM" id="SSF56672">
    <property type="entry name" value="DNA/RNA polymerases"/>
    <property type="match status" value="1"/>
</dbReference>
<dbReference type="PANTHER" id="PTHR10322">
    <property type="entry name" value="DNA POLYMERASE CATALYTIC SUBUNIT"/>
    <property type="match status" value="1"/>
</dbReference>
<dbReference type="InterPro" id="IPR006134">
    <property type="entry name" value="DNA-dir_DNA_pol_B_multi_dom"/>
</dbReference>
<dbReference type="Gene3D" id="3.30.420.10">
    <property type="entry name" value="Ribonuclease H-like superfamily/Ribonuclease H"/>
    <property type="match status" value="1"/>
</dbReference>
<reference evidence="10" key="1">
    <citation type="journal article" date="2016" name="Nat. Commun.">
        <title>The Gonium pectorale genome demonstrates co-option of cell cycle regulation during the evolution of multicellularity.</title>
        <authorList>
            <person name="Hanschen E.R."/>
            <person name="Marriage T.N."/>
            <person name="Ferris P.J."/>
            <person name="Hamaji T."/>
            <person name="Toyoda A."/>
            <person name="Fujiyama A."/>
            <person name="Neme R."/>
            <person name="Noguchi H."/>
            <person name="Minakuchi Y."/>
            <person name="Suzuki M."/>
            <person name="Kawai-Toyooka H."/>
            <person name="Smith D.R."/>
            <person name="Sparks H."/>
            <person name="Anderson J."/>
            <person name="Bakaric R."/>
            <person name="Luria V."/>
            <person name="Karger A."/>
            <person name="Kirschner M.W."/>
            <person name="Durand P.M."/>
            <person name="Michod R.E."/>
            <person name="Nozaki H."/>
            <person name="Olson B.J."/>
        </authorList>
    </citation>
    <scope>NUCLEOTIDE SEQUENCE [LARGE SCALE GENOMIC DNA]</scope>
    <source>
        <strain evidence="10">NIES-2863</strain>
    </source>
</reference>
<dbReference type="EC" id="2.7.7.7" evidence="2"/>
<keyword evidence="6" id="KW-0238">DNA-binding</keyword>